<reference evidence="2 3" key="1">
    <citation type="journal article" date="2023" name="Arcadia Sci">
        <title>De novo assembly of a long-read Amblyomma americanum tick genome.</title>
        <authorList>
            <person name="Chou S."/>
            <person name="Poskanzer K.E."/>
            <person name="Rollins M."/>
            <person name="Thuy-Boun P.S."/>
        </authorList>
    </citation>
    <scope>NUCLEOTIDE SEQUENCE [LARGE SCALE GENOMIC DNA]</scope>
    <source>
        <strain evidence="2">F_SG_1</strain>
        <tissue evidence="2">Salivary glands</tissue>
    </source>
</reference>
<sequence>MDYQTRTLKVAPRPSMTHLQTLQRQLMDYQTRTLEVAPRPSMTHLQTLQRQIMDYQARTLEVALRPSMTHLQTLQGHPLNAAQQGKMMTSSTPELKSPPTHAF</sequence>
<evidence type="ECO:0000313" key="3">
    <source>
        <dbReference type="Proteomes" id="UP001321473"/>
    </source>
</evidence>
<keyword evidence="3" id="KW-1185">Reference proteome</keyword>
<protein>
    <submittedName>
        <fullName evidence="2">Uncharacterized protein</fullName>
    </submittedName>
</protein>
<dbReference type="Proteomes" id="UP001321473">
    <property type="component" value="Unassembled WGS sequence"/>
</dbReference>
<evidence type="ECO:0000313" key="2">
    <source>
        <dbReference type="EMBL" id="KAK8788394.1"/>
    </source>
</evidence>
<feature type="compositionally biased region" description="Polar residues" evidence="1">
    <location>
        <begin position="78"/>
        <end position="94"/>
    </location>
</feature>
<organism evidence="2 3">
    <name type="scientific">Amblyomma americanum</name>
    <name type="common">Lone star tick</name>
    <dbReference type="NCBI Taxonomy" id="6943"/>
    <lineage>
        <taxon>Eukaryota</taxon>
        <taxon>Metazoa</taxon>
        <taxon>Ecdysozoa</taxon>
        <taxon>Arthropoda</taxon>
        <taxon>Chelicerata</taxon>
        <taxon>Arachnida</taxon>
        <taxon>Acari</taxon>
        <taxon>Parasitiformes</taxon>
        <taxon>Ixodida</taxon>
        <taxon>Ixodoidea</taxon>
        <taxon>Ixodidae</taxon>
        <taxon>Amblyomminae</taxon>
        <taxon>Amblyomma</taxon>
    </lineage>
</organism>
<comment type="caution">
    <text evidence="2">The sequence shown here is derived from an EMBL/GenBank/DDBJ whole genome shotgun (WGS) entry which is preliminary data.</text>
</comment>
<dbReference type="EMBL" id="JARKHS020000841">
    <property type="protein sequence ID" value="KAK8788394.1"/>
    <property type="molecule type" value="Genomic_DNA"/>
</dbReference>
<accession>A0AAQ4FM91</accession>
<evidence type="ECO:0000256" key="1">
    <source>
        <dbReference type="SAM" id="MobiDB-lite"/>
    </source>
</evidence>
<name>A0AAQ4FM91_AMBAM</name>
<dbReference type="AlphaFoldDB" id="A0AAQ4FM91"/>
<feature type="region of interest" description="Disordered" evidence="1">
    <location>
        <begin position="78"/>
        <end position="103"/>
    </location>
</feature>
<gene>
    <name evidence="2" type="ORF">V5799_021828</name>
</gene>
<proteinExistence type="predicted"/>